<evidence type="ECO:0000256" key="1">
    <source>
        <dbReference type="SAM" id="MobiDB-lite"/>
    </source>
</evidence>
<dbReference type="PANTHER" id="PTHR40940:SF1">
    <property type="entry name" value="PROTEIN BATD"/>
    <property type="match status" value="1"/>
</dbReference>
<gene>
    <name evidence="2" type="ORF">IU514_00240</name>
</gene>
<feature type="compositionally biased region" description="Pro residues" evidence="1">
    <location>
        <begin position="530"/>
        <end position="541"/>
    </location>
</feature>
<evidence type="ECO:0000313" key="3">
    <source>
        <dbReference type="Proteomes" id="UP001429984"/>
    </source>
</evidence>
<dbReference type="EMBL" id="JADLZT010000001">
    <property type="protein sequence ID" value="MBF6022443.1"/>
    <property type="molecule type" value="Genomic_DNA"/>
</dbReference>
<accession>A0ABS0B3Y8</accession>
<dbReference type="PANTHER" id="PTHR40940">
    <property type="entry name" value="PROTEIN BATD-RELATED"/>
    <property type="match status" value="1"/>
</dbReference>
<keyword evidence="3" id="KW-1185">Reference proteome</keyword>
<evidence type="ECO:0000313" key="2">
    <source>
        <dbReference type="EMBL" id="MBF6022443.1"/>
    </source>
</evidence>
<name>A0ABS0B3Y8_9GAMM</name>
<proteinExistence type="predicted"/>
<reference evidence="2 3" key="1">
    <citation type="submission" date="2020-11" db="EMBL/GenBank/DDBJ databases">
        <title>Draft Genome Sequence and Secondary Metabolite Biosynthetic Potential of the Lysobacter niastensis Type strain DSM 18481.</title>
        <authorList>
            <person name="Turrini P."/>
            <person name="Artuso I."/>
            <person name="Tescari M."/>
            <person name="Lugli G.A."/>
            <person name="Frangipani E."/>
            <person name="Ventura M."/>
            <person name="Visca P."/>
        </authorList>
    </citation>
    <scope>NUCLEOTIDE SEQUENCE [LARGE SCALE GENOMIC DNA]</scope>
    <source>
        <strain evidence="2 3">DSM 18481</strain>
    </source>
</reference>
<feature type="region of interest" description="Disordered" evidence="1">
    <location>
        <begin position="519"/>
        <end position="541"/>
    </location>
</feature>
<dbReference type="InterPro" id="IPR025738">
    <property type="entry name" value="BatD"/>
</dbReference>
<dbReference type="Proteomes" id="UP001429984">
    <property type="component" value="Unassembled WGS sequence"/>
</dbReference>
<comment type="caution">
    <text evidence="2">The sequence shown here is derived from an EMBL/GenBank/DDBJ whole genome shotgun (WGS) entry which is preliminary data.</text>
</comment>
<organism evidence="2 3">
    <name type="scientific">Lysobacter niastensis</name>
    <dbReference type="NCBI Taxonomy" id="380629"/>
    <lineage>
        <taxon>Bacteria</taxon>
        <taxon>Pseudomonadati</taxon>
        <taxon>Pseudomonadota</taxon>
        <taxon>Gammaproteobacteria</taxon>
        <taxon>Lysobacterales</taxon>
        <taxon>Lysobacteraceae</taxon>
        <taxon>Lysobacter</taxon>
    </lineage>
</organism>
<dbReference type="Pfam" id="PF13584">
    <property type="entry name" value="BatD"/>
    <property type="match status" value="1"/>
</dbReference>
<protein>
    <submittedName>
        <fullName evidence="2">BatD family protein</fullName>
    </submittedName>
</protein>
<sequence>MLSMISLDASAQARAWLDRDSIGAGETVTLNIQTTSANSSAPDYAPLQRDFFLTGHTSRREFELVNGRSRTRTLYAVALQPRRDGLLTIPPLDVGGERTQSLTLQVAASSARMPARAGDDVFIESGADDESPYLQQAVGWVVRLYSAAPLVSGQLDQAAPEGASLQRIGDDAQYVRDIAGRRYSVVERRFLLVPERSGTLTIPGATFEGRGTGGFFDDLFGSRGAELHANAPPRFLQVRPAPANAPQPWLPLHDLQLRYQSTPQELRAGSAATLTVEAVADGATATQMPELQLPAIDGVQVFPEPVQADERFVDGRPRVKLTRRFSLVPARAGAAQLAGMRMAWWDVGAGAVRTASLPPLSWSIAPGAATQSSMAAPAATTAPAPAAGPDNSPWQAVQGANRVWVLAALLFAALWLFTLVWGLHRHAPAAAPPNLPDQAGKTPGRTRADLKRALDHADFGEVAQTLCALAHPPARGVDELLARLDDARQREAVQAMERARWGGGDGAAARGLLRSAFAQGPRWKADTPAPASPLPPLYPEG</sequence>